<gene>
    <name evidence="2" type="ORF">HINF_LOCUS10588</name>
</gene>
<protein>
    <submittedName>
        <fullName evidence="2">Hypothetical_protein</fullName>
    </submittedName>
</protein>
<evidence type="ECO:0000256" key="1">
    <source>
        <dbReference type="SAM" id="Coils"/>
    </source>
</evidence>
<feature type="coiled-coil region" evidence="1">
    <location>
        <begin position="303"/>
        <end position="352"/>
    </location>
</feature>
<keyword evidence="1" id="KW-0175">Coiled coil</keyword>
<dbReference type="EMBL" id="CAXDID020000023">
    <property type="protein sequence ID" value="CAL5988882.1"/>
    <property type="molecule type" value="Genomic_DNA"/>
</dbReference>
<proteinExistence type="predicted"/>
<evidence type="ECO:0000313" key="3">
    <source>
        <dbReference type="Proteomes" id="UP001642409"/>
    </source>
</evidence>
<evidence type="ECO:0000313" key="2">
    <source>
        <dbReference type="EMBL" id="CAL5988882.1"/>
    </source>
</evidence>
<accession>A0ABP1H8N5</accession>
<keyword evidence="3" id="KW-1185">Reference proteome</keyword>
<comment type="caution">
    <text evidence="2">The sequence shown here is derived from an EMBL/GenBank/DDBJ whole genome shotgun (WGS) entry which is preliminary data.</text>
</comment>
<sequence length="495" mass="58453">MSVLMRRENTLIIEPGSDISKIQIINFILLPNSKKHFEGPPLQLKINNITENKQTLNMSQNDEITELKEKNGKLQTQINQNSEKYENIHKNVDEIITQRDNAFIQCKKYEIKLDQMLEIQKQFENQYQKLENSNQQYIIQLKQHEQLLNEEHEKLKETNLQLNTQIEKQKATVNELELKCQNLENTATKQKENFQNLQTDVQNKNGQIQKQDLELNNLKKSMQETSQNLTNEYEIKLKHQQYNYENTIQLLQQHLNDKLNIQQTAEQYVIQVQNEAKQWIANEQNRLTQEFSIKEQSLLNQYNNQKEHDRQNLQKDFNAQKKALDIETTKHTSELKRQISALENQLKQQQQQIYVTNTSTQLQTEVQNDVIKSTNQKYYMQVQKSQQIEQNQLSCTDQDSVGKSIISISISESEDEPNIQNHSLTDSEFPKETEYKLQNTKYDNEVKQEISQIIYYNSNQQLNQQKENNIYNQNEYSESAEIQIGSDSDADNEVQ</sequence>
<dbReference type="Proteomes" id="UP001642409">
    <property type="component" value="Unassembled WGS sequence"/>
</dbReference>
<feature type="coiled-coil region" evidence="1">
    <location>
        <begin position="57"/>
        <end position="228"/>
    </location>
</feature>
<reference evidence="2 3" key="1">
    <citation type="submission" date="2024-07" db="EMBL/GenBank/DDBJ databases">
        <authorList>
            <person name="Akdeniz Z."/>
        </authorList>
    </citation>
    <scope>NUCLEOTIDE SEQUENCE [LARGE SCALE GENOMIC DNA]</scope>
</reference>
<organism evidence="2 3">
    <name type="scientific">Hexamita inflata</name>
    <dbReference type="NCBI Taxonomy" id="28002"/>
    <lineage>
        <taxon>Eukaryota</taxon>
        <taxon>Metamonada</taxon>
        <taxon>Diplomonadida</taxon>
        <taxon>Hexamitidae</taxon>
        <taxon>Hexamitinae</taxon>
        <taxon>Hexamita</taxon>
    </lineage>
</organism>
<name>A0ABP1H8N5_9EUKA</name>